<sequence length="151" mass="14180">MTTGGNAAAVVTLVAAAGWAGRALASGNVVMAERGLACGWRTGLLATAARACAAAAAAAAADTVMDAVRAVAGLGACGCLGGRIGAGLTCAFTAGGGATVAGASGLAAPGGPACCSQISPGCGGELRVRAGGCQTAWRRADTASMPLWRGT</sequence>
<protein>
    <submittedName>
        <fullName evidence="1">Uncharacterized protein</fullName>
    </submittedName>
</protein>
<name>H1SHE0_9BURK</name>
<comment type="caution">
    <text evidence="1">The sequence shown here is derived from an EMBL/GenBank/DDBJ whole genome shotgun (WGS) entry which is preliminary data.</text>
</comment>
<proteinExistence type="predicted"/>
<dbReference type="EMBL" id="AHJE01000148">
    <property type="protein sequence ID" value="EHP38062.1"/>
    <property type="molecule type" value="Genomic_DNA"/>
</dbReference>
<accession>H1SHE0</accession>
<organism evidence="1 2">
    <name type="scientific">Cupriavidus basilensis OR16</name>
    <dbReference type="NCBI Taxonomy" id="1127483"/>
    <lineage>
        <taxon>Bacteria</taxon>
        <taxon>Pseudomonadati</taxon>
        <taxon>Pseudomonadota</taxon>
        <taxon>Betaproteobacteria</taxon>
        <taxon>Burkholderiales</taxon>
        <taxon>Burkholderiaceae</taxon>
        <taxon>Cupriavidus</taxon>
    </lineage>
</organism>
<dbReference type="PATRIC" id="fig|1127483.3.peg.7824"/>
<reference evidence="1 2" key="1">
    <citation type="journal article" date="2012" name="J. Bacteriol.">
        <title>De Novo Genome Project of Cupriavidus basilensis OR16.</title>
        <authorList>
            <person name="Cserhati M."/>
            <person name="Kriszt B."/>
            <person name="Szoboszlay S."/>
            <person name="Toth A."/>
            <person name="Szabo I."/>
            <person name="Tancsics A."/>
            <person name="Nagy I."/>
            <person name="Horvath B."/>
            <person name="Nagy I."/>
            <person name="Kukolya J."/>
        </authorList>
    </citation>
    <scope>NUCLEOTIDE SEQUENCE [LARGE SCALE GENOMIC DNA]</scope>
    <source>
        <strain evidence="1 2">OR16</strain>
    </source>
</reference>
<gene>
    <name evidence="1" type="ORF">OR16_39314</name>
</gene>
<evidence type="ECO:0000313" key="2">
    <source>
        <dbReference type="Proteomes" id="UP000005808"/>
    </source>
</evidence>
<evidence type="ECO:0000313" key="1">
    <source>
        <dbReference type="EMBL" id="EHP38062.1"/>
    </source>
</evidence>
<dbReference type="Proteomes" id="UP000005808">
    <property type="component" value="Unassembled WGS sequence"/>
</dbReference>
<dbReference type="AlphaFoldDB" id="H1SHE0"/>